<feature type="non-terminal residue" evidence="2">
    <location>
        <position position="1"/>
    </location>
</feature>
<sequence>MSTICKTSYNNRQNHVNEISARASSQKIVIEKKDTYPQNSIPNISNNLLLQQNQIFFSVTMLTLAQLFDKATIAKHSAICANQEEILCWYGSIDNSSNKAKSQVFNSEPSQENNQYSKQLPKTFPEASIPTIPSTLLSYTSNSEDMISEDKSLPETK</sequence>
<dbReference type="Proteomes" id="UP000789405">
    <property type="component" value="Unassembled WGS sequence"/>
</dbReference>
<protein>
    <submittedName>
        <fullName evidence="2">12718_t:CDS:1</fullName>
    </submittedName>
</protein>
<keyword evidence="3" id="KW-1185">Reference proteome</keyword>
<name>A0A9N9AHA3_9GLOM</name>
<evidence type="ECO:0000313" key="2">
    <source>
        <dbReference type="EMBL" id="CAG8530883.1"/>
    </source>
</evidence>
<dbReference type="AlphaFoldDB" id="A0A9N9AHA3"/>
<feature type="compositionally biased region" description="Polar residues" evidence="1">
    <location>
        <begin position="98"/>
        <end position="120"/>
    </location>
</feature>
<comment type="caution">
    <text evidence="2">The sequence shown here is derived from an EMBL/GenBank/DDBJ whole genome shotgun (WGS) entry which is preliminary data.</text>
</comment>
<feature type="region of interest" description="Disordered" evidence="1">
    <location>
        <begin position="98"/>
        <end position="129"/>
    </location>
</feature>
<accession>A0A9N9AHA3</accession>
<dbReference type="EMBL" id="CAJVPY010001649">
    <property type="protein sequence ID" value="CAG8530883.1"/>
    <property type="molecule type" value="Genomic_DNA"/>
</dbReference>
<evidence type="ECO:0000313" key="3">
    <source>
        <dbReference type="Proteomes" id="UP000789405"/>
    </source>
</evidence>
<evidence type="ECO:0000256" key="1">
    <source>
        <dbReference type="SAM" id="MobiDB-lite"/>
    </source>
</evidence>
<proteinExistence type="predicted"/>
<gene>
    <name evidence="2" type="ORF">DERYTH_LOCUS4337</name>
</gene>
<reference evidence="2" key="1">
    <citation type="submission" date="2021-06" db="EMBL/GenBank/DDBJ databases">
        <authorList>
            <person name="Kallberg Y."/>
            <person name="Tangrot J."/>
            <person name="Rosling A."/>
        </authorList>
    </citation>
    <scope>NUCLEOTIDE SEQUENCE</scope>
    <source>
        <strain evidence="2">MA453B</strain>
    </source>
</reference>
<organism evidence="2 3">
    <name type="scientific">Dentiscutata erythropus</name>
    <dbReference type="NCBI Taxonomy" id="1348616"/>
    <lineage>
        <taxon>Eukaryota</taxon>
        <taxon>Fungi</taxon>
        <taxon>Fungi incertae sedis</taxon>
        <taxon>Mucoromycota</taxon>
        <taxon>Glomeromycotina</taxon>
        <taxon>Glomeromycetes</taxon>
        <taxon>Diversisporales</taxon>
        <taxon>Gigasporaceae</taxon>
        <taxon>Dentiscutata</taxon>
    </lineage>
</organism>